<organism evidence="9 10">
    <name type="scientific">Sphingobacterium alkalisoli</name>
    <dbReference type="NCBI Taxonomy" id="1874115"/>
    <lineage>
        <taxon>Bacteria</taxon>
        <taxon>Pseudomonadati</taxon>
        <taxon>Bacteroidota</taxon>
        <taxon>Sphingobacteriia</taxon>
        <taxon>Sphingobacteriales</taxon>
        <taxon>Sphingobacteriaceae</taxon>
        <taxon>Sphingobacterium</taxon>
    </lineage>
</organism>
<evidence type="ECO:0000256" key="1">
    <source>
        <dbReference type="ARBA" id="ARBA00000085"/>
    </source>
</evidence>
<dbReference type="GO" id="GO:0004721">
    <property type="term" value="F:phosphoprotein phosphatase activity"/>
    <property type="evidence" value="ECO:0007669"/>
    <property type="project" value="TreeGrafter"/>
</dbReference>
<comment type="caution">
    <text evidence="9">The sequence shown here is derived from an EMBL/GenBank/DDBJ whole genome shotgun (WGS) entry which is preliminary data.</text>
</comment>
<evidence type="ECO:0000313" key="10">
    <source>
        <dbReference type="Proteomes" id="UP000309872"/>
    </source>
</evidence>
<feature type="domain" description="Histidine kinase" evidence="8">
    <location>
        <begin position="247"/>
        <end position="461"/>
    </location>
</feature>
<dbReference type="InterPro" id="IPR050351">
    <property type="entry name" value="BphY/WalK/GraS-like"/>
</dbReference>
<evidence type="ECO:0000256" key="7">
    <source>
        <dbReference type="SAM" id="Phobius"/>
    </source>
</evidence>
<accession>A0A4U0HA43</accession>
<dbReference type="Pfam" id="PF00512">
    <property type="entry name" value="HisKA"/>
    <property type="match status" value="1"/>
</dbReference>
<dbReference type="SUPFAM" id="SSF55874">
    <property type="entry name" value="ATPase domain of HSP90 chaperone/DNA topoisomerase II/histidine kinase"/>
    <property type="match status" value="1"/>
</dbReference>
<evidence type="ECO:0000259" key="8">
    <source>
        <dbReference type="PROSITE" id="PS50109"/>
    </source>
</evidence>
<keyword evidence="10" id="KW-1185">Reference proteome</keyword>
<keyword evidence="3" id="KW-0597">Phosphoprotein</keyword>
<dbReference type="InterPro" id="IPR004358">
    <property type="entry name" value="Sig_transdc_His_kin-like_C"/>
</dbReference>
<proteinExistence type="predicted"/>
<dbReference type="CDD" id="cd00075">
    <property type="entry name" value="HATPase"/>
    <property type="match status" value="1"/>
</dbReference>
<dbReference type="Gene3D" id="1.10.287.130">
    <property type="match status" value="1"/>
</dbReference>
<evidence type="ECO:0000256" key="4">
    <source>
        <dbReference type="ARBA" id="ARBA00022679"/>
    </source>
</evidence>
<feature type="transmembrane region" description="Helical" evidence="7">
    <location>
        <begin position="206"/>
        <end position="227"/>
    </location>
</feature>
<dbReference type="PANTHER" id="PTHR45453">
    <property type="entry name" value="PHOSPHATE REGULON SENSOR PROTEIN PHOR"/>
    <property type="match status" value="1"/>
</dbReference>
<dbReference type="SMART" id="SM00388">
    <property type="entry name" value="HisKA"/>
    <property type="match status" value="1"/>
</dbReference>
<evidence type="ECO:0000313" key="9">
    <source>
        <dbReference type="EMBL" id="TJY68741.1"/>
    </source>
</evidence>
<name>A0A4U0HA43_9SPHI</name>
<keyword evidence="7" id="KW-0812">Transmembrane</keyword>
<comment type="catalytic activity">
    <reaction evidence="1">
        <text>ATP + protein L-histidine = ADP + protein N-phospho-L-histidine.</text>
        <dbReference type="EC" id="2.7.13.3"/>
    </reaction>
</comment>
<evidence type="ECO:0000256" key="6">
    <source>
        <dbReference type="ARBA" id="ARBA00023012"/>
    </source>
</evidence>
<keyword evidence="4" id="KW-0808">Transferase</keyword>
<dbReference type="InterPro" id="IPR036890">
    <property type="entry name" value="HATPase_C_sf"/>
</dbReference>
<dbReference type="InterPro" id="IPR036097">
    <property type="entry name" value="HisK_dim/P_sf"/>
</dbReference>
<gene>
    <name evidence="9" type="ORF">FAZ19_05665</name>
</gene>
<sequence>MRITENRYKILSFAALFFLIILQLKFLISTYEITNAQYFLEERELLNRRYREGIVNDYVYPGGKRIIDSVILHEIDTLAILYDNDIKRFQSYGDSLYRKVIHDLRNGLRADTFFTSLLRENLNDNDFLHCVMLLELSVTNDGVNYIALDGQTEYAGVPMGGSLRSFNKNNEITRISVSSPIENTYRISFAWHVDYESRSTRVMLQMLPVFLLSLISLAMVVVIYIMIYQNWHKQKRLSMMTTDFLNSVTHEFNTPLASIIVANQSLKNLNASDDKLQLIHAVIQRQSVRLQRLINQTISVTKLEEESVDQGLYDIQDLLHQILHDYNLNKRNEVVIEFDDQVGSSANPVLLNEFLFTTLIFNLLDNAVKFNTSSKKIIHVKLIQQNNELQVSIRDNGIGISEKAKNKVFDQFYRESEKIKTAGLGLGLFYVKKIVDFHRWNIKLNSVVGKGSEFIIVLSRT</sequence>
<dbReference type="PROSITE" id="PS50109">
    <property type="entry name" value="HIS_KIN"/>
    <property type="match status" value="1"/>
</dbReference>
<dbReference type="RefSeq" id="WP_136819709.1">
    <property type="nucleotide sequence ID" value="NZ_BMJX01000001.1"/>
</dbReference>
<dbReference type="InterPro" id="IPR003594">
    <property type="entry name" value="HATPase_dom"/>
</dbReference>
<protein>
    <recommendedName>
        <fullName evidence="2">histidine kinase</fullName>
        <ecNumber evidence="2">2.7.13.3</ecNumber>
    </recommendedName>
</protein>
<dbReference type="GO" id="GO:0000155">
    <property type="term" value="F:phosphorelay sensor kinase activity"/>
    <property type="evidence" value="ECO:0007669"/>
    <property type="project" value="InterPro"/>
</dbReference>
<dbReference type="SUPFAM" id="SSF47384">
    <property type="entry name" value="Homodimeric domain of signal transducing histidine kinase"/>
    <property type="match status" value="1"/>
</dbReference>
<evidence type="ECO:0000256" key="2">
    <source>
        <dbReference type="ARBA" id="ARBA00012438"/>
    </source>
</evidence>
<dbReference type="InterPro" id="IPR005467">
    <property type="entry name" value="His_kinase_dom"/>
</dbReference>
<keyword evidence="6" id="KW-0902">Two-component regulatory system</keyword>
<keyword evidence="5 9" id="KW-0418">Kinase</keyword>
<dbReference type="CDD" id="cd00082">
    <property type="entry name" value="HisKA"/>
    <property type="match status" value="1"/>
</dbReference>
<dbReference type="GO" id="GO:0016036">
    <property type="term" value="P:cellular response to phosphate starvation"/>
    <property type="evidence" value="ECO:0007669"/>
    <property type="project" value="TreeGrafter"/>
</dbReference>
<dbReference type="EMBL" id="SUKA01000001">
    <property type="protein sequence ID" value="TJY68741.1"/>
    <property type="molecule type" value="Genomic_DNA"/>
</dbReference>
<dbReference type="AlphaFoldDB" id="A0A4U0HA43"/>
<dbReference type="GO" id="GO:0005886">
    <property type="term" value="C:plasma membrane"/>
    <property type="evidence" value="ECO:0007669"/>
    <property type="project" value="TreeGrafter"/>
</dbReference>
<keyword evidence="7" id="KW-0472">Membrane</keyword>
<dbReference type="Pfam" id="PF02518">
    <property type="entry name" value="HATPase_c"/>
    <property type="match status" value="1"/>
</dbReference>
<dbReference type="Proteomes" id="UP000309872">
    <property type="component" value="Unassembled WGS sequence"/>
</dbReference>
<reference evidence="9 10" key="1">
    <citation type="submission" date="2019-04" db="EMBL/GenBank/DDBJ databases">
        <title>Sphingobacterium olei sp. nov., isolated from oil-contaminated soil.</title>
        <authorList>
            <person name="Liu B."/>
        </authorList>
    </citation>
    <scope>NUCLEOTIDE SEQUENCE [LARGE SCALE GENOMIC DNA]</scope>
    <source>
        <strain evidence="9 10">Y3L14</strain>
    </source>
</reference>
<evidence type="ECO:0000256" key="5">
    <source>
        <dbReference type="ARBA" id="ARBA00022777"/>
    </source>
</evidence>
<dbReference type="SMART" id="SM00387">
    <property type="entry name" value="HATPase_c"/>
    <property type="match status" value="1"/>
</dbReference>
<dbReference type="InterPro" id="IPR003661">
    <property type="entry name" value="HisK_dim/P_dom"/>
</dbReference>
<keyword evidence="7" id="KW-1133">Transmembrane helix</keyword>
<dbReference type="EC" id="2.7.13.3" evidence="2"/>
<dbReference type="PRINTS" id="PR00344">
    <property type="entry name" value="BCTRLSENSOR"/>
</dbReference>
<dbReference type="OrthoDB" id="921707at2"/>
<dbReference type="PANTHER" id="PTHR45453:SF1">
    <property type="entry name" value="PHOSPHATE REGULON SENSOR PROTEIN PHOR"/>
    <property type="match status" value="1"/>
</dbReference>
<evidence type="ECO:0000256" key="3">
    <source>
        <dbReference type="ARBA" id="ARBA00022553"/>
    </source>
</evidence>
<dbReference type="Gene3D" id="3.30.565.10">
    <property type="entry name" value="Histidine kinase-like ATPase, C-terminal domain"/>
    <property type="match status" value="1"/>
</dbReference>